<keyword evidence="1" id="KW-0812">Transmembrane</keyword>
<evidence type="ECO:0000313" key="2">
    <source>
        <dbReference type="EMBL" id="CCH59850.1"/>
    </source>
</evidence>
<dbReference type="AlphaFoldDB" id="I2H0E8"/>
<dbReference type="InterPro" id="IPR053245">
    <property type="entry name" value="MitoProcess-Associated"/>
</dbReference>
<evidence type="ECO:0000313" key="3">
    <source>
        <dbReference type="Proteomes" id="UP000002866"/>
    </source>
</evidence>
<dbReference type="SUPFAM" id="SSF50985">
    <property type="entry name" value="RCC1/BLIP-II"/>
    <property type="match status" value="1"/>
</dbReference>
<dbReference type="Gene3D" id="2.130.10.30">
    <property type="entry name" value="Regulator of chromosome condensation 1/beta-lactamase-inhibitor protein II"/>
    <property type="match status" value="1"/>
</dbReference>
<dbReference type="PANTHER" id="PTHR47563">
    <property type="entry name" value="PROTEIN FMP25, MITOCHONDRIAL"/>
    <property type="match status" value="1"/>
</dbReference>
<dbReference type="FunCoup" id="I2H0E8">
    <property type="interactions" value="34"/>
</dbReference>
<organism evidence="2 3">
    <name type="scientific">Henningerozyma blattae (strain ATCC 34711 / CBS 6284 / DSM 70876 / NBRC 10599 / NRRL Y-10934 / UCD 77-7)</name>
    <name type="common">Yeast</name>
    <name type="synonym">Tetrapisispora blattae</name>
    <dbReference type="NCBI Taxonomy" id="1071380"/>
    <lineage>
        <taxon>Eukaryota</taxon>
        <taxon>Fungi</taxon>
        <taxon>Dikarya</taxon>
        <taxon>Ascomycota</taxon>
        <taxon>Saccharomycotina</taxon>
        <taxon>Saccharomycetes</taxon>
        <taxon>Saccharomycetales</taxon>
        <taxon>Saccharomycetaceae</taxon>
        <taxon>Henningerozyma</taxon>
    </lineage>
</organism>
<dbReference type="GO" id="GO:0034551">
    <property type="term" value="P:mitochondrial respiratory chain complex III assembly"/>
    <property type="evidence" value="ECO:0007669"/>
    <property type="project" value="TreeGrafter"/>
</dbReference>
<accession>I2H0E8</accession>
<dbReference type="STRING" id="1071380.I2H0E8"/>
<gene>
    <name evidence="2" type="primary">TBLA0C00340</name>
    <name evidence="2" type="ORF">TBLA_0C00340</name>
</gene>
<dbReference type="PANTHER" id="PTHR47563:SF1">
    <property type="entry name" value="PROTEIN FMP25, MITOCHONDRIAL"/>
    <property type="match status" value="1"/>
</dbReference>
<dbReference type="OMA" id="YDQPHEI"/>
<dbReference type="eggNOG" id="KOG1426">
    <property type="taxonomic scope" value="Eukaryota"/>
</dbReference>
<name>I2H0E8_HENB6</name>
<feature type="transmembrane region" description="Helical" evidence="1">
    <location>
        <begin position="7"/>
        <end position="26"/>
    </location>
</feature>
<reference evidence="2 3" key="1">
    <citation type="journal article" date="2011" name="Proc. Natl. Acad. Sci. U.S.A.">
        <title>Evolutionary erosion of yeast sex chromosomes by mating-type switching accidents.</title>
        <authorList>
            <person name="Gordon J.L."/>
            <person name="Armisen D."/>
            <person name="Proux-Wera E."/>
            <person name="Oheigeartaigh S.S."/>
            <person name="Byrne K.P."/>
            <person name="Wolfe K.H."/>
        </authorList>
    </citation>
    <scope>NUCLEOTIDE SEQUENCE [LARGE SCALE GENOMIC DNA]</scope>
    <source>
        <strain evidence="3">ATCC 34711 / CBS 6284 / DSM 70876 / NBRC 10599 / NRRL Y-10934 / UCD 77-7</strain>
    </source>
</reference>
<keyword evidence="1" id="KW-0472">Membrane</keyword>
<sequence length="488" mass="54819">MSTISSFLNKTLLVIAITAISVVAYYKYDQQSNTWVDINDSKKKKRKNGISSAIPDIPETELPPTTPGLYICGATDKNTYLFPRRVELFDGMKLRGIQFDNDRKNSFGHQAIVIDSKGNLLRWSIESNMLTPVLERQNVTQIRLSNGKIYALNKKNKLLIIPNVLSTTSLEDNNQMQTYEFLDLSILNKSNEKIIQIDSGKDHLIVLTNKNKVYSASTNTNPNWNKSKNYFGQLGLPDFSENEDDKDFFKPDKLFEIELLNKTIKTDKKGNQKLITRKIQKISCGNNHTLVRDSNDDVFVFGCNLNGQLGLDSKYPFVPYPLKLEKNEVTSKSIDVNCIGDSSFITTTSDKTTDKNVKVENYFAFGNGQYGELGIGNYTSYQNILSPVNVLNKNANELNDPIQNWSVNGIDNVICTLHSGKVLVWGQNINGQLATGKKIKLSIPSTIPGLLMPGIKNNSKSVYKSELNLLPHQCIETSKDISCIFWKA</sequence>
<dbReference type="Pfam" id="PF13540">
    <property type="entry name" value="RCC1_2"/>
    <property type="match status" value="1"/>
</dbReference>
<keyword evidence="3" id="KW-1185">Reference proteome</keyword>
<evidence type="ECO:0000256" key="1">
    <source>
        <dbReference type="SAM" id="Phobius"/>
    </source>
</evidence>
<dbReference type="OrthoDB" id="10256179at2759"/>
<dbReference type="GeneID" id="14494819"/>
<dbReference type="Proteomes" id="UP000002866">
    <property type="component" value="Chromosome 3"/>
</dbReference>
<dbReference type="HOGENOM" id="CLU_028610_1_0_1"/>
<keyword evidence="1" id="KW-1133">Transmembrane helix</keyword>
<protein>
    <recommendedName>
        <fullName evidence="4">Protein FMP25, mitochondrial</fullName>
    </recommendedName>
</protein>
<proteinExistence type="predicted"/>
<dbReference type="KEGG" id="tbl:TBLA_0C00340"/>
<evidence type="ECO:0008006" key="4">
    <source>
        <dbReference type="Google" id="ProtNLM"/>
    </source>
</evidence>
<dbReference type="EMBL" id="HE806318">
    <property type="protein sequence ID" value="CCH59850.1"/>
    <property type="molecule type" value="Genomic_DNA"/>
</dbReference>
<dbReference type="InParanoid" id="I2H0E8"/>
<dbReference type="RefSeq" id="XP_004179369.1">
    <property type="nucleotide sequence ID" value="XM_004179321.1"/>
</dbReference>
<dbReference type="InterPro" id="IPR009091">
    <property type="entry name" value="RCC1/BLIP-II"/>
</dbReference>
<dbReference type="GO" id="GO:0005743">
    <property type="term" value="C:mitochondrial inner membrane"/>
    <property type="evidence" value="ECO:0007669"/>
    <property type="project" value="TreeGrafter"/>
</dbReference>